<comment type="similarity">
    <text evidence="1 2">Belongs to the GMC oxidoreductase family.</text>
</comment>
<dbReference type="RefSeq" id="XP_052752105.1">
    <property type="nucleotide sequence ID" value="XM_052896145.1"/>
</dbReference>
<keyword evidence="6" id="KW-1185">Reference proteome</keyword>
<dbReference type="PROSITE" id="PS00624">
    <property type="entry name" value="GMC_OXRED_2"/>
    <property type="match status" value="1"/>
</dbReference>
<gene>
    <name evidence="7" type="primary">LOC128200949</name>
</gene>
<dbReference type="GeneID" id="128200949"/>
<evidence type="ECO:0000259" key="4">
    <source>
        <dbReference type="PROSITE" id="PS00623"/>
    </source>
</evidence>
<dbReference type="Proteomes" id="UP001652740">
    <property type="component" value="Unplaced"/>
</dbReference>
<dbReference type="PROSITE" id="PS00623">
    <property type="entry name" value="GMC_OXRED_1"/>
    <property type="match status" value="1"/>
</dbReference>
<dbReference type="InterPro" id="IPR036188">
    <property type="entry name" value="FAD/NAD-bd_sf"/>
</dbReference>
<protein>
    <submittedName>
        <fullName evidence="7">Glucose dehydrogenase [FAD, quinone]-like</fullName>
    </submittedName>
</protein>
<dbReference type="Pfam" id="PF05199">
    <property type="entry name" value="GMC_oxred_C"/>
    <property type="match status" value="1"/>
</dbReference>
<evidence type="ECO:0000256" key="3">
    <source>
        <dbReference type="SAM" id="SignalP"/>
    </source>
</evidence>
<keyword evidence="2" id="KW-0274">FAD</keyword>
<feature type="chain" id="PRO_5046771493" evidence="3">
    <location>
        <begin position="28"/>
        <end position="623"/>
    </location>
</feature>
<dbReference type="InterPro" id="IPR007867">
    <property type="entry name" value="GMC_OxRtase_C"/>
</dbReference>
<feature type="domain" description="Glucose-methanol-choline oxidoreductase N-terminal" evidence="4">
    <location>
        <begin position="138"/>
        <end position="161"/>
    </location>
</feature>
<sequence>MRTPYRGSTLTTIWIFFIALTPTIIQSIEPILSFMNFIQEGTINHENEPPDQQVPLSEYDFIVVGAGTAGCVLANRLTEIHDWKVLLVEAGENENYLMDVPLFAQYLQNTPANWRYKTKPSDRYCTGFKNKQCNMPRGKVVGGSSVLNYMIYTRGMREDYDSWEAMGNEGWGWDEVLPYFKKIENFGIPKFDNEKYHGYKGYLNVEHSTFRTPKARMWVKAAQQLGFKYGDHNGPSPSGVSYLQLSMKNGTRHSSSRAYLHPINKRNNLHLSKSSLVTKLFFDETNTKVIGIEIEKFGLRYKILAKKEVIISAGTINSPQLLMLSGIGPRDHLESLGIPVVKDLHVGYNLMDHIAAGGLQFTVQPQNISISTGHILRHPELIFEWMKSHKGPLALPGGCEALIFLNLQDKFNPLAWPDLELLFITTGLNADPVLPINFGYEEQFYAETYGGLGNTESFLVFPMLMRPKSKGRILLKSRNPKVHPTINPNYFEYSEDLQKIVEGIKVAIEISKQPALRKIGAKLYSTPIKKCLKYGPFGSDEYFGCQTRTSTYNIYHQSGTCKMGNKDDPTAVVDARLRVHGIEHLRVIDASIMPEVVSSHTNAPVYMIAEKGADMIKQDWGVL</sequence>
<dbReference type="SUPFAM" id="SSF51905">
    <property type="entry name" value="FAD/NAD(P)-binding domain"/>
    <property type="match status" value="1"/>
</dbReference>
<evidence type="ECO:0000256" key="2">
    <source>
        <dbReference type="RuleBase" id="RU003968"/>
    </source>
</evidence>
<dbReference type="Pfam" id="PF00732">
    <property type="entry name" value="GMC_oxred_N"/>
    <property type="match status" value="1"/>
</dbReference>
<keyword evidence="2" id="KW-0285">Flavoprotein</keyword>
<proteinExistence type="inferred from homology"/>
<evidence type="ECO:0000256" key="1">
    <source>
        <dbReference type="ARBA" id="ARBA00010790"/>
    </source>
</evidence>
<dbReference type="PANTHER" id="PTHR11552:SF158">
    <property type="entry name" value="GH23626P-RELATED"/>
    <property type="match status" value="1"/>
</dbReference>
<dbReference type="InterPro" id="IPR000172">
    <property type="entry name" value="GMC_OxRdtase_N"/>
</dbReference>
<name>A0ABM3ML45_GALME</name>
<dbReference type="Gene3D" id="3.30.560.10">
    <property type="entry name" value="Glucose Oxidase, domain 3"/>
    <property type="match status" value="1"/>
</dbReference>
<accession>A0ABM3ML45</accession>
<dbReference type="InterPro" id="IPR012132">
    <property type="entry name" value="GMC_OxRdtase"/>
</dbReference>
<organism evidence="6 7">
    <name type="scientific">Galleria mellonella</name>
    <name type="common">Greater wax moth</name>
    <dbReference type="NCBI Taxonomy" id="7137"/>
    <lineage>
        <taxon>Eukaryota</taxon>
        <taxon>Metazoa</taxon>
        <taxon>Ecdysozoa</taxon>
        <taxon>Arthropoda</taxon>
        <taxon>Hexapoda</taxon>
        <taxon>Insecta</taxon>
        <taxon>Pterygota</taxon>
        <taxon>Neoptera</taxon>
        <taxon>Endopterygota</taxon>
        <taxon>Lepidoptera</taxon>
        <taxon>Glossata</taxon>
        <taxon>Ditrysia</taxon>
        <taxon>Pyraloidea</taxon>
        <taxon>Pyralidae</taxon>
        <taxon>Galleriinae</taxon>
        <taxon>Galleria</taxon>
    </lineage>
</organism>
<dbReference type="SUPFAM" id="SSF54373">
    <property type="entry name" value="FAD-linked reductases, C-terminal domain"/>
    <property type="match status" value="1"/>
</dbReference>
<keyword evidence="3" id="KW-0732">Signal</keyword>
<feature type="domain" description="Glucose-methanol-choline oxidoreductase N-terminal" evidence="5">
    <location>
        <begin position="314"/>
        <end position="328"/>
    </location>
</feature>
<reference evidence="7" key="1">
    <citation type="submission" date="2025-08" db="UniProtKB">
        <authorList>
            <consortium name="RefSeq"/>
        </authorList>
    </citation>
    <scope>IDENTIFICATION</scope>
    <source>
        <tissue evidence="7">Whole larvae</tissue>
    </source>
</reference>
<dbReference type="Gene3D" id="3.50.50.60">
    <property type="entry name" value="FAD/NAD(P)-binding domain"/>
    <property type="match status" value="1"/>
</dbReference>
<feature type="signal peptide" evidence="3">
    <location>
        <begin position="1"/>
        <end position="27"/>
    </location>
</feature>
<evidence type="ECO:0000313" key="7">
    <source>
        <dbReference type="RefSeq" id="XP_052752105.1"/>
    </source>
</evidence>
<dbReference type="PIRSF" id="PIRSF000137">
    <property type="entry name" value="Alcohol_oxidase"/>
    <property type="match status" value="1"/>
</dbReference>
<evidence type="ECO:0000313" key="6">
    <source>
        <dbReference type="Proteomes" id="UP001652740"/>
    </source>
</evidence>
<evidence type="ECO:0000259" key="5">
    <source>
        <dbReference type="PROSITE" id="PS00624"/>
    </source>
</evidence>
<dbReference type="PANTHER" id="PTHR11552">
    <property type="entry name" value="GLUCOSE-METHANOL-CHOLINE GMC OXIDOREDUCTASE"/>
    <property type="match status" value="1"/>
</dbReference>